<feature type="compositionally biased region" description="Acidic residues" evidence="1">
    <location>
        <begin position="93"/>
        <end position="102"/>
    </location>
</feature>
<sequence length="111" mass="11494">MNVSQRAVGQAEDGSGGCCKVLKTVLKLDKVMPATMRASHPRFGAVAVGQPMMASRRTARGPWGAMKTPLIQPASAANSSISEGRTVAHGDDVENSGDEDEGDCRPGAANL</sequence>
<proteinExistence type="predicted"/>
<evidence type="ECO:0000313" key="2">
    <source>
        <dbReference type="EMBL" id="MDX8529145.1"/>
    </source>
</evidence>
<dbReference type="EMBL" id="JAVIJF010000038">
    <property type="protein sequence ID" value="MDX8529145.1"/>
    <property type="molecule type" value="Genomic_DNA"/>
</dbReference>
<dbReference type="RefSeq" id="WP_320237007.1">
    <property type="nucleotide sequence ID" value="NZ_JAVIJF010000038.1"/>
</dbReference>
<dbReference type="Proteomes" id="UP001276840">
    <property type="component" value="Unassembled WGS sequence"/>
</dbReference>
<name>A0ABU4ZUV0_9HYPH</name>
<organism evidence="2 3">
    <name type="scientific">Mesorhizobium montanum</name>
    <dbReference type="NCBI Taxonomy" id="3072323"/>
    <lineage>
        <taxon>Bacteria</taxon>
        <taxon>Pseudomonadati</taxon>
        <taxon>Pseudomonadota</taxon>
        <taxon>Alphaproteobacteria</taxon>
        <taxon>Hyphomicrobiales</taxon>
        <taxon>Phyllobacteriaceae</taxon>
        <taxon>Mesorhizobium</taxon>
    </lineage>
</organism>
<reference evidence="2 3" key="1">
    <citation type="submission" date="2023-08" db="EMBL/GenBank/DDBJ databases">
        <title>Implementing the SeqCode for naming new Mesorhizobium species isolated from Vachellia karroo root nodules.</title>
        <authorList>
            <person name="Van Lill M."/>
        </authorList>
    </citation>
    <scope>NUCLEOTIDE SEQUENCE [LARGE SCALE GENOMIC DNA]</scope>
    <source>
        <strain evidence="2 3">MSK 1335</strain>
    </source>
</reference>
<evidence type="ECO:0000256" key="1">
    <source>
        <dbReference type="SAM" id="MobiDB-lite"/>
    </source>
</evidence>
<comment type="caution">
    <text evidence="2">The sequence shown here is derived from an EMBL/GenBank/DDBJ whole genome shotgun (WGS) entry which is preliminary data.</text>
</comment>
<gene>
    <name evidence="2" type="ORF">RFM68_32345</name>
</gene>
<protein>
    <submittedName>
        <fullName evidence="2">Uncharacterized protein</fullName>
    </submittedName>
</protein>
<keyword evidence="3" id="KW-1185">Reference proteome</keyword>
<evidence type="ECO:0000313" key="3">
    <source>
        <dbReference type="Proteomes" id="UP001276840"/>
    </source>
</evidence>
<feature type="region of interest" description="Disordered" evidence="1">
    <location>
        <begin position="72"/>
        <end position="111"/>
    </location>
</feature>
<accession>A0ABU4ZUV0</accession>